<protein>
    <recommendedName>
        <fullName evidence="3">NodB homology domain-containing protein</fullName>
    </recommendedName>
</protein>
<dbReference type="InterPro" id="IPR051398">
    <property type="entry name" value="Polysacch_Deacetylase"/>
</dbReference>
<dbReference type="Pfam" id="PF01522">
    <property type="entry name" value="Polysacc_deac_1"/>
    <property type="match status" value="1"/>
</dbReference>
<dbReference type="GeneID" id="97995812"/>
<dbReference type="Proteomes" id="UP000260649">
    <property type="component" value="Unassembled WGS sequence"/>
</dbReference>
<dbReference type="PANTHER" id="PTHR34216:SF3">
    <property type="entry name" value="POLY-BETA-1,6-N-ACETYL-D-GLUCOSAMINE N-DEACETYLASE"/>
    <property type="match status" value="1"/>
</dbReference>
<dbReference type="RefSeq" id="WP_117142466.1">
    <property type="nucleotide sequence ID" value="NZ_CAKXKJ010000001.1"/>
</dbReference>
<comment type="caution">
    <text evidence="4">The sequence shown here is derived from an EMBL/GenBank/DDBJ whole genome shotgun (WGS) entry which is preliminary data.</text>
</comment>
<proteinExistence type="predicted"/>
<dbReference type="OrthoDB" id="9778320at2"/>
<dbReference type="InterPro" id="IPR011330">
    <property type="entry name" value="Glyco_hydro/deAcase_b/a-brl"/>
</dbReference>
<dbReference type="GO" id="GO:0005975">
    <property type="term" value="P:carbohydrate metabolic process"/>
    <property type="evidence" value="ECO:0007669"/>
    <property type="project" value="InterPro"/>
</dbReference>
<dbReference type="AlphaFoldDB" id="A0A3E2B2C1"/>
<sequence length="616" mass="69489">MDSKRWLACFLATVLLLGAAVVGFNYWVDPFGVFSHKSLEWPSYEMTINPRTAKITYLKDHHQDYDSYILGCSSTSSFPVESLNSYLDASFYNMIMYGADMLDVEEQAFYLVENYEVKNLVVNVYLDNAKDYNTEPDPLSYAMPPETTGKNAAAFLSKYLFMDPRHSLDKLKALRKDTYLTQTFDVFDPVTGAYDKKVRDAEPIGNMDRYLEAYPVFANYPEATNTTNEEAITGTLESLTRIRDLCQENGINLIVLCAPVYADYMDYFSWDQVADFYTRLAQVTPYWDFSYSSVSFEPRYFYDETHFRNCVGEMALARIFGDDSLYIPDDFGVYVTSDNVQEHLADMAQAAPLAAQSYTAEVPVLMYHHIDQEGNDSTAMTPALFEAQIAALAQAGYTAVFPDDLAAYVNQGKALPDKPIVITFDDGYLSNYEYAWPILEKYGMVATIFMVGATTGNTEHYKDTAYPITPHFSYEQGAEMVASGVISLQSHTYDMHQWGPYESTDQPRETILPLEGESEADYRASLSADCQKIRQAIQNGTGEENVHVIAYPSGRYNSLAQVTLLENGFDISFTTEEGTNTLIKGQPQSLLGLHRYNMNQSVSVEQLMEWVSPARG</sequence>
<evidence type="ECO:0000256" key="1">
    <source>
        <dbReference type="ARBA" id="ARBA00004613"/>
    </source>
</evidence>
<name>A0A3E2B2C1_9FIRM</name>
<dbReference type="PANTHER" id="PTHR34216">
    <property type="match status" value="1"/>
</dbReference>
<feature type="domain" description="NodB homology" evidence="3">
    <location>
        <begin position="418"/>
        <end position="616"/>
    </location>
</feature>
<dbReference type="PROSITE" id="PS51677">
    <property type="entry name" value="NODB"/>
    <property type="match status" value="1"/>
</dbReference>
<evidence type="ECO:0000259" key="3">
    <source>
        <dbReference type="PROSITE" id="PS51677"/>
    </source>
</evidence>
<evidence type="ECO:0000256" key="2">
    <source>
        <dbReference type="ARBA" id="ARBA00022729"/>
    </source>
</evidence>
<organism evidence="4 5">
    <name type="scientific">Evtepia gabavorous</name>
    <dbReference type="NCBI Taxonomy" id="2211183"/>
    <lineage>
        <taxon>Bacteria</taxon>
        <taxon>Bacillati</taxon>
        <taxon>Bacillota</taxon>
        <taxon>Clostridia</taxon>
        <taxon>Eubacteriales</taxon>
        <taxon>Evtepia</taxon>
    </lineage>
</organism>
<evidence type="ECO:0000313" key="4">
    <source>
        <dbReference type="EMBL" id="RFT06182.1"/>
    </source>
</evidence>
<keyword evidence="5" id="KW-1185">Reference proteome</keyword>
<dbReference type="SUPFAM" id="SSF88713">
    <property type="entry name" value="Glycoside hydrolase/deacetylase"/>
    <property type="match status" value="1"/>
</dbReference>
<comment type="subcellular location">
    <subcellularLocation>
        <location evidence="1">Secreted</location>
    </subcellularLocation>
</comment>
<dbReference type="GO" id="GO:0016810">
    <property type="term" value="F:hydrolase activity, acting on carbon-nitrogen (but not peptide) bonds"/>
    <property type="evidence" value="ECO:0007669"/>
    <property type="project" value="InterPro"/>
</dbReference>
<dbReference type="InterPro" id="IPR002509">
    <property type="entry name" value="NODB_dom"/>
</dbReference>
<evidence type="ECO:0000313" key="5">
    <source>
        <dbReference type="Proteomes" id="UP000260649"/>
    </source>
</evidence>
<dbReference type="Gene3D" id="3.20.20.370">
    <property type="entry name" value="Glycoside hydrolase/deacetylase"/>
    <property type="match status" value="1"/>
</dbReference>
<dbReference type="GO" id="GO:0005576">
    <property type="term" value="C:extracellular region"/>
    <property type="evidence" value="ECO:0007669"/>
    <property type="project" value="UniProtKB-SubCell"/>
</dbReference>
<gene>
    <name evidence="4" type="ORF">DV520_08710</name>
</gene>
<keyword evidence="2" id="KW-0732">Signal</keyword>
<reference evidence="4 5" key="1">
    <citation type="submission" date="2018-07" db="EMBL/GenBank/DDBJ databases">
        <title>GABA Modulating Bacteria of the Human Gut Microbiota.</title>
        <authorList>
            <person name="Strandwitz P."/>
            <person name="Kim K.H."/>
            <person name="Terekhova D."/>
            <person name="Liu J.K."/>
            <person name="Sharma A."/>
            <person name="Levering J."/>
            <person name="Mcdonald D."/>
            <person name="Dietrich D."/>
            <person name="Ramadhar T.R."/>
            <person name="Lekbua A."/>
            <person name="Mroue N."/>
            <person name="Liston C."/>
            <person name="Stewart E.J."/>
            <person name="Dubin M.J."/>
            <person name="Zengler K."/>
            <person name="Knight R."/>
            <person name="Gilbert J.A."/>
            <person name="Clardy J."/>
            <person name="Lewis K."/>
        </authorList>
    </citation>
    <scope>NUCLEOTIDE SEQUENCE [LARGE SCALE GENOMIC DNA]</scope>
    <source>
        <strain evidence="4 5">KLE1738</strain>
    </source>
</reference>
<dbReference type="EMBL" id="QQRQ01000015">
    <property type="protein sequence ID" value="RFT06182.1"/>
    <property type="molecule type" value="Genomic_DNA"/>
</dbReference>
<accession>A0A3E2B2C1</accession>